<dbReference type="InterPro" id="IPR036425">
    <property type="entry name" value="MoaB/Mog-like_dom_sf"/>
</dbReference>
<keyword evidence="3" id="KW-1185">Reference proteome</keyword>
<evidence type="ECO:0000256" key="1">
    <source>
        <dbReference type="ARBA" id="ARBA00022842"/>
    </source>
</evidence>
<proteinExistence type="predicted"/>
<keyword evidence="2" id="KW-0418">Kinase</keyword>
<evidence type="ECO:0000313" key="2">
    <source>
        <dbReference type="EMBL" id="AUN29489.1"/>
    </source>
</evidence>
<dbReference type="Pfam" id="PF12804">
    <property type="entry name" value="NTP_transf_3"/>
    <property type="match status" value="1"/>
</dbReference>
<evidence type="ECO:0000313" key="3">
    <source>
        <dbReference type="Proteomes" id="UP000234752"/>
    </source>
</evidence>
<dbReference type="AlphaFoldDB" id="A0A2K9N8T7"/>
<organism evidence="2 3">
    <name type="scientific">Niveispirillum cyanobacteriorum</name>
    <dbReference type="NCBI Taxonomy" id="1612173"/>
    <lineage>
        <taxon>Bacteria</taxon>
        <taxon>Pseudomonadati</taxon>
        <taxon>Pseudomonadota</taxon>
        <taxon>Alphaproteobacteria</taxon>
        <taxon>Rhodospirillales</taxon>
        <taxon>Azospirillaceae</taxon>
        <taxon>Niveispirillum</taxon>
    </lineage>
</organism>
<dbReference type="PANTHER" id="PTHR43777">
    <property type="entry name" value="MOLYBDENUM COFACTOR CYTIDYLYLTRANSFERASE"/>
    <property type="match status" value="1"/>
</dbReference>
<dbReference type="RefSeq" id="WP_102111219.1">
    <property type="nucleotide sequence ID" value="NZ_BMGN01000016.1"/>
</dbReference>
<name>A0A2K9N8T7_9PROT</name>
<protein>
    <submittedName>
        <fullName evidence="2">4-diphosphocytidyl-2C-methyl-D-erythritol kinase</fullName>
    </submittedName>
</protein>
<dbReference type="SUPFAM" id="SSF53448">
    <property type="entry name" value="Nucleotide-diphospho-sugar transferases"/>
    <property type="match status" value="1"/>
</dbReference>
<dbReference type="InterPro" id="IPR001453">
    <property type="entry name" value="MoaB/Mog_dom"/>
</dbReference>
<sequence length="541" mass="55394">MRFGPVPVAASVGAILAHGVHHTHGRFAKGRVISGDDATLLAQSGIETITVAQLEPGDVGEDAAATRIAARLAGPNLTVSAAYTGRVNLFAAADGLATIDAATIHALNRVDEAVTIATVPPFTPLLKGQMLATIKIIPFAVPDGIITKLEWMLAGTGPVSLLPWIGLSAGLIQTTLPGTKPTVLDKSVTVTADRLSGIGADLSADVRCPHEVNALAAALRYMEGDILLVIGASAITDRRDVIPAAIEAAGGRVLHLGMPVDPGNLLLLGDLDGRPVLGLPGCARSPRLNGVDWVLQRLGAGLPVDAAAIMSMGVGGLLAEIPGRPLPRALATALPRAPRIHGLVLAGGFGLRMGGANKLLCEWQGKALVRHVVDTALSAQLAGVTVATGHQADAVRAALSDLPLDFVHAPDHGDGMSATLKAGLSSLPDDIDGVLVLLGDMPRLTAATMNRLIAAYSPDDGRAIVLPTCGGQRGNPVLWDAAFIPEMLTLTGDKGARALIAAHAPVVCEVAVEDMGTLLDVDTPDALAALNSRSGRTEGEA</sequence>
<accession>A0A2K9N8T7</accession>
<reference evidence="2 3" key="1">
    <citation type="submission" date="2017-12" db="EMBL/GenBank/DDBJ databases">
        <title>Genomes of bacteria within cyanobacterial aggregates.</title>
        <authorList>
            <person name="Cai H."/>
        </authorList>
    </citation>
    <scope>NUCLEOTIDE SEQUENCE [LARGE SCALE GENOMIC DNA]</scope>
    <source>
        <strain evidence="2 3">TH16</strain>
    </source>
</reference>
<dbReference type="EMBL" id="CP025611">
    <property type="protein sequence ID" value="AUN29489.1"/>
    <property type="molecule type" value="Genomic_DNA"/>
</dbReference>
<dbReference type="OrthoDB" id="9779263at2"/>
<dbReference type="Pfam" id="PF00994">
    <property type="entry name" value="MoCF_biosynth"/>
    <property type="match status" value="1"/>
</dbReference>
<dbReference type="SMART" id="SM00852">
    <property type="entry name" value="MoCF_biosynth"/>
    <property type="match status" value="1"/>
</dbReference>
<keyword evidence="1" id="KW-0460">Magnesium</keyword>
<dbReference type="Gene3D" id="3.90.550.10">
    <property type="entry name" value="Spore Coat Polysaccharide Biosynthesis Protein SpsA, Chain A"/>
    <property type="match status" value="1"/>
</dbReference>
<dbReference type="InterPro" id="IPR012184">
    <property type="entry name" value="Bifunc_Mopterin-bd"/>
</dbReference>
<dbReference type="InterPro" id="IPR029044">
    <property type="entry name" value="Nucleotide-diphossugar_trans"/>
</dbReference>
<keyword evidence="2" id="KW-0808">Transferase</keyword>
<dbReference type="CDD" id="cd03522">
    <property type="entry name" value="MoeA_like"/>
    <property type="match status" value="1"/>
</dbReference>
<dbReference type="Gene3D" id="3.40.980.10">
    <property type="entry name" value="MoaB/Mog-like domain"/>
    <property type="match status" value="1"/>
</dbReference>
<dbReference type="GO" id="GO:0016301">
    <property type="term" value="F:kinase activity"/>
    <property type="evidence" value="ECO:0007669"/>
    <property type="project" value="UniProtKB-KW"/>
</dbReference>
<gene>
    <name evidence="2" type="ORF">C0V82_04005</name>
</gene>
<dbReference type="CDD" id="cd04182">
    <property type="entry name" value="GT_2_like_f"/>
    <property type="match status" value="1"/>
</dbReference>
<dbReference type="Proteomes" id="UP000234752">
    <property type="component" value="Chromosome eg_1"/>
</dbReference>
<dbReference type="PANTHER" id="PTHR43777:SF1">
    <property type="entry name" value="MOLYBDENUM COFACTOR CYTIDYLYLTRANSFERASE"/>
    <property type="match status" value="1"/>
</dbReference>
<dbReference type="InterPro" id="IPR025877">
    <property type="entry name" value="MobA-like_NTP_Trfase"/>
</dbReference>
<dbReference type="GO" id="GO:0016779">
    <property type="term" value="F:nucleotidyltransferase activity"/>
    <property type="evidence" value="ECO:0007669"/>
    <property type="project" value="UniProtKB-ARBA"/>
</dbReference>
<dbReference type="SUPFAM" id="SSF53218">
    <property type="entry name" value="Molybdenum cofactor biosynthesis proteins"/>
    <property type="match status" value="1"/>
</dbReference>
<dbReference type="KEGG" id="ncb:C0V82_04005"/>
<dbReference type="PIRSF" id="PIRSF036626">
    <property type="entry name" value="MPTBd_MobAlike"/>
    <property type="match status" value="1"/>
</dbReference>